<evidence type="ECO:0000313" key="3">
    <source>
        <dbReference type="Proteomes" id="UP000005845"/>
    </source>
</evidence>
<dbReference type="RefSeq" id="WP_005208438.1">
    <property type="nucleotide sequence ID" value="NZ_BAFC01000121.1"/>
</dbReference>
<evidence type="ECO:0008006" key="4">
    <source>
        <dbReference type="Google" id="ProtNLM"/>
    </source>
</evidence>
<organism evidence="2 3">
    <name type="scientific">Gordonia sputi NBRC 100414</name>
    <dbReference type="NCBI Taxonomy" id="1089453"/>
    <lineage>
        <taxon>Bacteria</taxon>
        <taxon>Bacillati</taxon>
        <taxon>Actinomycetota</taxon>
        <taxon>Actinomycetes</taxon>
        <taxon>Mycobacteriales</taxon>
        <taxon>Gordoniaceae</taxon>
        <taxon>Gordonia</taxon>
    </lineage>
</organism>
<dbReference type="PROSITE" id="PS51318">
    <property type="entry name" value="TAT"/>
    <property type="match status" value="1"/>
</dbReference>
<evidence type="ECO:0000313" key="2">
    <source>
        <dbReference type="EMBL" id="GAB41207.1"/>
    </source>
</evidence>
<dbReference type="InterPro" id="IPR006311">
    <property type="entry name" value="TAT_signal"/>
</dbReference>
<keyword evidence="3" id="KW-1185">Reference proteome</keyword>
<dbReference type="eggNOG" id="ENOG5033UEF">
    <property type="taxonomic scope" value="Bacteria"/>
</dbReference>
<keyword evidence="1" id="KW-0732">Signal</keyword>
<reference evidence="2 3" key="1">
    <citation type="submission" date="2012-02" db="EMBL/GenBank/DDBJ databases">
        <title>Whole genome shotgun sequence of Gordonia sputi NBRC 100414.</title>
        <authorList>
            <person name="Yoshida I."/>
            <person name="Hosoyama A."/>
            <person name="Tsuchikane K."/>
            <person name="Katsumata H."/>
            <person name="Yamazaki S."/>
            <person name="Fujita N."/>
        </authorList>
    </citation>
    <scope>NUCLEOTIDE SEQUENCE [LARGE SCALE GENOMIC DNA]</scope>
    <source>
        <strain evidence="2 3">NBRC 100414</strain>
    </source>
</reference>
<feature type="signal peptide" evidence="1">
    <location>
        <begin position="1"/>
        <end position="30"/>
    </location>
</feature>
<dbReference type="InterPro" id="IPR015286">
    <property type="entry name" value="Porin_fam_mycobact-type"/>
</dbReference>
<proteinExistence type="predicted"/>
<name>H5U649_9ACTN</name>
<dbReference type="Proteomes" id="UP000005845">
    <property type="component" value="Unassembled WGS sequence"/>
</dbReference>
<gene>
    <name evidence="2" type="ORF">GOSPT_123_00120</name>
</gene>
<accession>H5U649</accession>
<dbReference type="AlphaFoldDB" id="H5U649"/>
<dbReference type="Gene3D" id="2.60.40.1650">
    <property type="entry name" value="Porin MspA (Ig-like beta-sandwich domain)"/>
    <property type="match status" value="2"/>
</dbReference>
<sequence length="223" mass="21929">MKKIITRRVAAAGAAAAAAVVGLTSLGVGAADAGPLPGGSKTITLADGSRVSIKLFDESANVQRAVTNVATSREVWASGKVAVTVGGEAQGASINVGYIVGCQVNFGASGGAGGGVTADADGPTFGDNVPQASAGFTLAPGAAAYYPIISTQSSDVSNKDDDNYTANDFTFTGNSGGVAYSQERFSVDGCAGYASAKAAVTVKVSTKSVKAVVTLYGAPFSLG</sequence>
<feature type="chain" id="PRO_5039382224" description="Porin MspA" evidence="1">
    <location>
        <begin position="31"/>
        <end position="223"/>
    </location>
</feature>
<comment type="caution">
    <text evidence="2">The sequence shown here is derived from an EMBL/GenBank/DDBJ whole genome shotgun (WGS) entry which is preliminary data.</text>
</comment>
<protein>
    <recommendedName>
        <fullName evidence="4">Porin MspA</fullName>
    </recommendedName>
</protein>
<dbReference type="Pfam" id="PF09203">
    <property type="entry name" value="MspA"/>
    <property type="match status" value="1"/>
</dbReference>
<dbReference type="EMBL" id="BAFC01000121">
    <property type="protein sequence ID" value="GAB41207.1"/>
    <property type="molecule type" value="Genomic_DNA"/>
</dbReference>
<evidence type="ECO:0000256" key="1">
    <source>
        <dbReference type="SAM" id="SignalP"/>
    </source>
</evidence>